<gene>
    <name evidence="1" type="ORF">LCGC14_0373170</name>
</gene>
<evidence type="ECO:0000313" key="1">
    <source>
        <dbReference type="EMBL" id="KKN76122.1"/>
    </source>
</evidence>
<organism evidence="1">
    <name type="scientific">marine sediment metagenome</name>
    <dbReference type="NCBI Taxonomy" id="412755"/>
    <lineage>
        <taxon>unclassified sequences</taxon>
        <taxon>metagenomes</taxon>
        <taxon>ecological metagenomes</taxon>
    </lineage>
</organism>
<dbReference type="EMBL" id="LAZR01000299">
    <property type="protein sequence ID" value="KKN76122.1"/>
    <property type="molecule type" value="Genomic_DNA"/>
</dbReference>
<comment type="caution">
    <text evidence="1">The sequence shown here is derived from an EMBL/GenBank/DDBJ whole genome shotgun (WGS) entry which is preliminary data.</text>
</comment>
<proteinExistence type="predicted"/>
<sequence length="97" mass="11158">MAIRPRLDNWYHSYAHVFEDLRSGRLVYAEYDIMVQEDAIEMARRILDETIESLEATDSVDRPGWQWRGGSTDLVPTFVPLCAPSTGPFLEREDVPS</sequence>
<name>A0A0F9TMF1_9ZZZZ</name>
<protein>
    <submittedName>
        <fullName evidence="1">Uncharacterized protein</fullName>
    </submittedName>
</protein>
<reference evidence="1" key="1">
    <citation type="journal article" date="2015" name="Nature">
        <title>Complex archaea that bridge the gap between prokaryotes and eukaryotes.</title>
        <authorList>
            <person name="Spang A."/>
            <person name="Saw J.H."/>
            <person name="Jorgensen S.L."/>
            <person name="Zaremba-Niedzwiedzka K."/>
            <person name="Martijn J."/>
            <person name="Lind A.E."/>
            <person name="van Eijk R."/>
            <person name="Schleper C."/>
            <person name="Guy L."/>
            <person name="Ettema T.J."/>
        </authorList>
    </citation>
    <scope>NUCLEOTIDE SEQUENCE</scope>
</reference>
<accession>A0A0F9TMF1</accession>
<dbReference type="AlphaFoldDB" id="A0A0F9TMF1"/>